<gene>
    <name evidence="3" type="ORF">ONE63_008316</name>
</gene>
<feature type="compositionally biased region" description="Acidic residues" evidence="1">
    <location>
        <begin position="491"/>
        <end position="507"/>
    </location>
</feature>
<keyword evidence="2" id="KW-0812">Transmembrane</keyword>
<evidence type="ECO:0000256" key="2">
    <source>
        <dbReference type="SAM" id="Phobius"/>
    </source>
</evidence>
<dbReference type="AlphaFoldDB" id="A0AAV7XLR8"/>
<evidence type="ECO:0000313" key="3">
    <source>
        <dbReference type="EMBL" id="KAJ1526737.1"/>
    </source>
</evidence>
<evidence type="ECO:0000313" key="4">
    <source>
        <dbReference type="Proteomes" id="UP001075354"/>
    </source>
</evidence>
<name>A0AAV7XLR8_9NEOP</name>
<organism evidence="3 4">
    <name type="scientific">Megalurothrips usitatus</name>
    <name type="common">bean blossom thrips</name>
    <dbReference type="NCBI Taxonomy" id="439358"/>
    <lineage>
        <taxon>Eukaryota</taxon>
        <taxon>Metazoa</taxon>
        <taxon>Ecdysozoa</taxon>
        <taxon>Arthropoda</taxon>
        <taxon>Hexapoda</taxon>
        <taxon>Insecta</taxon>
        <taxon>Pterygota</taxon>
        <taxon>Neoptera</taxon>
        <taxon>Paraneoptera</taxon>
        <taxon>Thysanoptera</taxon>
        <taxon>Terebrantia</taxon>
        <taxon>Thripoidea</taxon>
        <taxon>Thripidae</taxon>
        <taxon>Megalurothrips</taxon>
    </lineage>
</organism>
<dbReference type="EMBL" id="JAPTSV010000006">
    <property type="protein sequence ID" value="KAJ1526737.1"/>
    <property type="molecule type" value="Genomic_DNA"/>
</dbReference>
<proteinExistence type="predicted"/>
<feature type="compositionally biased region" description="Basic and acidic residues" evidence="1">
    <location>
        <begin position="463"/>
        <end position="474"/>
    </location>
</feature>
<dbReference type="Proteomes" id="UP001075354">
    <property type="component" value="Chromosome 6"/>
</dbReference>
<feature type="compositionally biased region" description="Low complexity" evidence="1">
    <location>
        <begin position="508"/>
        <end position="519"/>
    </location>
</feature>
<protein>
    <recommendedName>
        <fullName evidence="5">Transmembrane protein</fullName>
    </recommendedName>
</protein>
<evidence type="ECO:0000256" key="1">
    <source>
        <dbReference type="SAM" id="MobiDB-lite"/>
    </source>
</evidence>
<evidence type="ECO:0008006" key="5">
    <source>
        <dbReference type="Google" id="ProtNLM"/>
    </source>
</evidence>
<keyword evidence="2" id="KW-1133">Transmembrane helix</keyword>
<reference evidence="3" key="1">
    <citation type="submission" date="2022-12" db="EMBL/GenBank/DDBJ databases">
        <title>Chromosome-level genome assembly of the bean flower thrips Megalurothrips usitatus.</title>
        <authorList>
            <person name="Ma L."/>
            <person name="Liu Q."/>
            <person name="Li H."/>
            <person name="Cai W."/>
        </authorList>
    </citation>
    <scope>NUCLEOTIDE SEQUENCE</scope>
    <source>
        <strain evidence="3">Cailab_2022a</strain>
    </source>
</reference>
<accession>A0AAV7XLR8</accession>
<sequence>MATKLDYSRLLDDEFLNRGERVRVRAVTLGSAQVLDTQWARSRGALLCALLLSLTVILTIGLYIFTTMLMVSAHQSGMHMQVLGMLGGGAAPTPKAAALSSPALEAANESAGVDMEPRPSPFQVPVAMPVLSQDPPHEDPLHLRHPVEEHDAHLLAMTGHHEQADADDHDDHQDGEHSHPGDVILGDHHVEPAGDPDTTEHAVHALLLCLPGDNKQTAAASRPVAAALNLTRAQGDVVHSTVEFLVGRAQCHIVVLRNVGGEATRAEAPVRVAASNATATSIGSGPLAYFSSAGCGASSEDAVDDTAGAEYGGEVVLPTGRSLPVVLWDAAELFARSPLAAGWRELGHAATSVAHSKGLDLLELAARLQLLWRFGGVTVNLHASADQVLKTLSAFNRTDTQHVYLETTRAALVAAPQTCNAVVFELVRAVSKWVPITDGSEEHERDGDLRVFDGVLDDYCSGRREARSAAEERTSSPPPTSTSPSSTAISAEDESTESDSEESDESASEASDTDSASTSGPRPTATSSQAAKMGKLSFHMLRAGRPAVTTTTPGPLPEDIRVDTTRCRGNLVAISLA</sequence>
<feature type="region of interest" description="Disordered" evidence="1">
    <location>
        <begin position="463"/>
        <end position="532"/>
    </location>
</feature>
<comment type="caution">
    <text evidence="3">The sequence shown here is derived from an EMBL/GenBank/DDBJ whole genome shotgun (WGS) entry which is preliminary data.</text>
</comment>
<feature type="region of interest" description="Disordered" evidence="1">
    <location>
        <begin position="162"/>
        <end position="197"/>
    </location>
</feature>
<keyword evidence="4" id="KW-1185">Reference proteome</keyword>
<feature type="transmembrane region" description="Helical" evidence="2">
    <location>
        <begin position="45"/>
        <end position="71"/>
    </location>
</feature>
<feature type="compositionally biased region" description="Polar residues" evidence="1">
    <location>
        <begin position="520"/>
        <end position="530"/>
    </location>
</feature>
<keyword evidence="2" id="KW-0472">Membrane</keyword>